<dbReference type="AlphaFoldDB" id="A0A0N0BF26"/>
<keyword evidence="3" id="KW-1185">Reference proteome</keyword>
<name>A0A0N0BF26_9HYME</name>
<evidence type="ECO:0000313" key="2">
    <source>
        <dbReference type="EMBL" id="KOX72464.1"/>
    </source>
</evidence>
<accession>A0A0N0BF26</accession>
<dbReference type="Proteomes" id="UP000053105">
    <property type="component" value="Unassembled WGS sequence"/>
</dbReference>
<protein>
    <submittedName>
        <fullName evidence="2">Uncharacterized protein</fullName>
    </submittedName>
</protein>
<organism evidence="2 3">
    <name type="scientific">Melipona quadrifasciata</name>
    <dbReference type="NCBI Taxonomy" id="166423"/>
    <lineage>
        <taxon>Eukaryota</taxon>
        <taxon>Metazoa</taxon>
        <taxon>Ecdysozoa</taxon>
        <taxon>Arthropoda</taxon>
        <taxon>Hexapoda</taxon>
        <taxon>Insecta</taxon>
        <taxon>Pterygota</taxon>
        <taxon>Neoptera</taxon>
        <taxon>Endopterygota</taxon>
        <taxon>Hymenoptera</taxon>
        <taxon>Apocrita</taxon>
        <taxon>Aculeata</taxon>
        <taxon>Apoidea</taxon>
        <taxon>Anthophila</taxon>
        <taxon>Apidae</taxon>
        <taxon>Melipona</taxon>
    </lineage>
</organism>
<dbReference type="EMBL" id="KQ435821">
    <property type="protein sequence ID" value="KOX72464.1"/>
    <property type="molecule type" value="Genomic_DNA"/>
</dbReference>
<sequence>MREEKKKQGRESGEHTDDEMRIHSQRGEEGTLLQRKGHNLLLASLCASSFQRLAERTSLLCSSFLLSLGTTLSFATPHSVD</sequence>
<feature type="region of interest" description="Disordered" evidence="1">
    <location>
        <begin position="1"/>
        <end position="25"/>
    </location>
</feature>
<gene>
    <name evidence="2" type="ORF">WN51_01564</name>
</gene>
<reference evidence="2 3" key="1">
    <citation type="submission" date="2015-07" db="EMBL/GenBank/DDBJ databases">
        <title>The genome of Melipona quadrifasciata.</title>
        <authorList>
            <person name="Pan H."/>
            <person name="Kapheim K."/>
        </authorList>
    </citation>
    <scope>NUCLEOTIDE SEQUENCE [LARGE SCALE GENOMIC DNA]</scope>
    <source>
        <strain evidence="2">0111107301</strain>
        <tissue evidence="2">Whole body</tissue>
    </source>
</reference>
<evidence type="ECO:0000313" key="3">
    <source>
        <dbReference type="Proteomes" id="UP000053105"/>
    </source>
</evidence>
<evidence type="ECO:0000256" key="1">
    <source>
        <dbReference type="SAM" id="MobiDB-lite"/>
    </source>
</evidence>
<proteinExistence type="predicted"/>